<dbReference type="Pfam" id="PF02661">
    <property type="entry name" value="Fic"/>
    <property type="match status" value="1"/>
</dbReference>
<dbReference type="PANTHER" id="PTHR39560">
    <property type="entry name" value="PROTEIN ADENYLYLTRANSFERASE FIC-RELATED"/>
    <property type="match status" value="1"/>
</dbReference>
<sequence length="205" mass="23112">MTGYEHYDHEQDEDPYLIPGSMCLRNKLCITDTQTLMAVEAEISSLLMAGLVSDPVEASFDLAHLCRIHEALFSPVYDWAGTVRQTEISKGGRLFLPYRLIEEKAEQVFQELHRENLLRGLKLEAFAERAAYYLGRINELHPFREGNGRTQRVLFDQLAELSGFVFCWTAVSASAMAEACRSARGADTDYQGLQRMLGIILSSAK</sequence>
<evidence type="ECO:0000313" key="9">
    <source>
        <dbReference type="EMBL" id="MEY1661662.1"/>
    </source>
</evidence>
<comment type="catalytic activity">
    <reaction evidence="6">
        <text>L-threonyl-[protein] + ATP = 3-O-(5'-adenylyl)-L-threonyl-[protein] + diphosphate</text>
        <dbReference type="Rhea" id="RHEA:54292"/>
        <dbReference type="Rhea" id="RHEA-COMP:11060"/>
        <dbReference type="Rhea" id="RHEA-COMP:13847"/>
        <dbReference type="ChEBI" id="CHEBI:30013"/>
        <dbReference type="ChEBI" id="CHEBI:30616"/>
        <dbReference type="ChEBI" id="CHEBI:33019"/>
        <dbReference type="ChEBI" id="CHEBI:138113"/>
        <dbReference type="EC" id="2.7.7.108"/>
    </reaction>
</comment>
<evidence type="ECO:0000256" key="1">
    <source>
        <dbReference type="ARBA" id="ARBA00022679"/>
    </source>
</evidence>
<gene>
    <name evidence="9" type="ORF">AB5I84_05805</name>
</gene>
<dbReference type="EMBL" id="JBGCUO010000001">
    <property type="protein sequence ID" value="MEY1661662.1"/>
    <property type="molecule type" value="Genomic_DNA"/>
</dbReference>
<proteinExistence type="predicted"/>
<evidence type="ECO:0000256" key="4">
    <source>
        <dbReference type="ARBA" id="ARBA00022840"/>
    </source>
</evidence>
<reference evidence="9 10" key="1">
    <citation type="submission" date="2024-07" db="EMBL/GenBank/DDBJ databases">
        <authorList>
            <person name="Ren Q."/>
        </authorList>
    </citation>
    <scope>NUCLEOTIDE SEQUENCE [LARGE SCALE GENOMIC DNA]</scope>
    <source>
        <strain evidence="9 10">REN37</strain>
    </source>
</reference>
<dbReference type="PROSITE" id="PS51459">
    <property type="entry name" value="FIDO"/>
    <property type="match status" value="1"/>
</dbReference>
<dbReference type="SUPFAM" id="SSF140931">
    <property type="entry name" value="Fic-like"/>
    <property type="match status" value="1"/>
</dbReference>
<evidence type="ECO:0000256" key="7">
    <source>
        <dbReference type="ARBA" id="ARBA00048696"/>
    </source>
</evidence>
<dbReference type="PANTHER" id="PTHR39560:SF1">
    <property type="entry name" value="PROTEIN ADENYLYLTRANSFERASE FIC-RELATED"/>
    <property type="match status" value="1"/>
</dbReference>
<evidence type="ECO:0000313" key="10">
    <source>
        <dbReference type="Proteomes" id="UP001562065"/>
    </source>
</evidence>
<dbReference type="Proteomes" id="UP001562065">
    <property type="component" value="Unassembled WGS sequence"/>
</dbReference>
<evidence type="ECO:0000256" key="2">
    <source>
        <dbReference type="ARBA" id="ARBA00022695"/>
    </source>
</evidence>
<feature type="domain" description="Fido" evidence="8">
    <location>
        <begin position="60"/>
        <end position="202"/>
    </location>
</feature>
<keyword evidence="10" id="KW-1185">Reference proteome</keyword>
<keyword evidence="2" id="KW-0548">Nucleotidyltransferase</keyword>
<keyword evidence="3" id="KW-0547">Nucleotide-binding</keyword>
<organism evidence="9 10">
    <name type="scientific">Isoalcanivorax beigongshangi</name>
    <dbReference type="NCBI Taxonomy" id="3238810"/>
    <lineage>
        <taxon>Bacteria</taxon>
        <taxon>Pseudomonadati</taxon>
        <taxon>Pseudomonadota</taxon>
        <taxon>Gammaproteobacteria</taxon>
        <taxon>Oceanospirillales</taxon>
        <taxon>Alcanivoracaceae</taxon>
        <taxon>Isoalcanivorax</taxon>
    </lineage>
</organism>
<dbReference type="RefSeq" id="WP_369454912.1">
    <property type="nucleotide sequence ID" value="NZ_JBGCUO010000001.1"/>
</dbReference>
<keyword evidence="1" id="KW-0808">Transferase</keyword>
<evidence type="ECO:0000259" key="8">
    <source>
        <dbReference type="PROSITE" id="PS51459"/>
    </source>
</evidence>
<keyword evidence="4" id="KW-0067">ATP-binding</keyword>
<dbReference type="Gene3D" id="1.10.3290.10">
    <property type="entry name" value="Fido-like domain"/>
    <property type="match status" value="1"/>
</dbReference>
<protein>
    <recommendedName>
        <fullName evidence="5">protein adenylyltransferase</fullName>
        <ecNumber evidence="5">2.7.7.108</ecNumber>
    </recommendedName>
</protein>
<comment type="caution">
    <text evidence="9">The sequence shown here is derived from an EMBL/GenBank/DDBJ whole genome shotgun (WGS) entry which is preliminary data.</text>
</comment>
<comment type="catalytic activity">
    <reaction evidence="7">
        <text>L-tyrosyl-[protein] + ATP = O-(5'-adenylyl)-L-tyrosyl-[protein] + diphosphate</text>
        <dbReference type="Rhea" id="RHEA:54288"/>
        <dbReference type="Rhea" id="RHEA-COMP:10136"/>
        <dbReference type="Rhea" id="RHEA-COMP:13846"/>
        <dbReference type="ChEBI" id="CHEBI:30616"/>
        <dbReference type="ChEBI" id="CHEBI:33019"/>
        <dbReference type="ChEBI" id="CHEBI:46858"/>
        <dbReference type="ChEBI" id="CHEBI:83624"/>
        <dbReference type="EC" id="2.7.7.108"/>
    </reaction>
</comment>
<dbReference type="InterPro" id="IPR036597">
    <property type="entry name" value="Fido-like_dom_sf"/>
</dbReference>
<evidence type="ECO:0000256" key="5">
    <source>
        <dbReference type="ARBA" id="ARBA00034531"/>
    </source>
</evidence>
<name>A0ABV4AGV1_9GAMM</name>
<dbReference type="EC" id="2.7.7.108" evidence="5"/>
<accession>A0ABV4AGV1</accession>
<evidence type="ECO:0000256" key="3">
    <source>
        <dbReference type="ARBA" id="ARBA00022741"/>
    </source>
</evidence>
<evidence type="ECO:0000256" key="6">
    <source>
        <dbReference type="ARBA" id="ARBA00047939"/>
    </source>
</evidence>
<dbReference type="InterPro" id="IPR003812">
    <property type="entry name" value="Fido"/>
</dbReference>